<dbReference type="EMBL" id="JACIJM010000013">
    <property type="protein sequence ID" value="MBB5723708.1"/>
    <property type="molecule type" value="Genomic_DNA"/>
</dbReference>
<dbReference type="GO" id="GO:0005886">
    <property type="term" value="C:plasma membrane"/>
    <property type="evidence" value="ECO:0007669"/>
    <property type="project" value="TreeGrafter"/>
</dbReference>
<dbReference type="InterPro" id="IPR001173">
    <property type="entry name" value="Glyco_trans_2-like"/>
</dbReference>
<dbReference type="SUPFAM" id="SSF53448">
    <property type="entry name" value="Nucleotide-diphospho-sugar transferases"/>
    <property type="match status" value="1"/>
</dbReference>
<evidence type="ECO:0000256" key="2">
    <source>
        <dbReference type="ARBA" id="ARBA00022676"/>
    </source>
</evidence>
<keyword evidence="4 7" id="KW-0812">Transmembrane</keyword>
<dbReference type="InterPro" id="IPR029044">
    <property type="entry name" value="Nucleotide-diphossugar_trans"/>
</dbReference>
<dbReference type="GO" id="GO:0016757">
    <property type="term" value="F:glycosyltransferase activity"/>
    <property type="evidence" value="ECO:0007669"/>
    <property type="project" value="UniProtKB-KW"/>
</dbReference>
<name>A0A7W9BNE5_9RHOB</name>
<reference evidence="9 10" key="1">
    <citation type="submission" date="2020-08" db="EMBL/GenBank/DDBJ databases">
        <title>Genomic Encyclopedia of Type Strains, Phase IV (KMG-IV): sequencing the most valuable type-strain genomes for metagenomic binning, comparative biology and taxonomic classification.</title>
        <authorList>
            <person name="Goeker M."/>
        </authorList>
    </citation>
    <scope>NUCLEOTIDE SEQUENCE [LARGE SCALE GENOMIC DNA]</scope>
    <source>
        <strain evidence="9 10">DSM 101064</strain>
    </source>
</reference>
<accession>A0A7W9BNE5</accession>
<dbReference type="RefSeq" id="WP_183530839.1">
    <property type="nucleotide sequence ID" value="NZ_JACIJM010000013.1"/>
</dbReference>
<evidence type="ECO:0000256" key="1">
    <source>
        <dbReference type="ARBA" id="ARBA00004141"/>
    </source>
</evidence>
<protein>
    <submittedName>
        <fullName evidence="9">Glycosyltransferase involved in cell wall biosynthesis</fullName>
    </submittedName>
</protein>
<dbReference type="Pfam" id="PF00535">
    <property type="entry name" value="Glycos_transf_2"/>
    <property type="match status" value="1"/>
</dbReference>
<dbReference type="AlphaFoldDB" id="A0A7W9BNE5"/>
<evidence type="ECO:0000313" key="9">
    <source>
        <dbReference type="EMBL" id="MBB5723708.1"/>
    </source>
</evidence>
<organism evidence="9 10">
    <name type="scientific">Yoonia ponticola</name>
    <dbReference type="NCBI Taxonomy" id="1524255"/>
    <lineage>
        <taxon>Bacteria</taxon>
        <taxon>Pseudomonadati</taxon>
        <taxon>Pseudomonadota</taxon>
        <taxon>Alphaproteobacteria</taxon>
        <taxon>Rhodobacterales</taxon>
        <taxon>Paracoccaceae</taxon>
        <taxon>Yoonia</taxon>
    </lineage>
</organism>
<dbReference type="CDD" id="cd04187">
    <property type="entry name" value="DPM1_like_bac"/>
    <property type="match status" value="1"/>
</dbReference>
<evidence type="ECO:0000256" key="6">
    <source>
        <dbReference type="ARBA" id="ARBA00023136"/>
    </source>
</evidence>
<evidence type="ECO:0000256" key="4">
    <source>
        <dbReference type="ARBA" id="ARBA00022692"/>
    </source>
</evidence>
<dbReference type="Gene3D" id="3.90.550.10">
    <property type="entry name" value="Spore Coat Polysaccharide Biosynthesis Protein SpsA, Chain A"/>
    <property type="match status" value="1"/>
</dbReference>
<dbReference type="PANTHER" id="PTHR48090:SF1">
    <property type="entry name" value="PROPHAGE BACTOPRENOL GLUCOSYL TRANSFERASE HOMOLOG"/>
    <property type="match status" value="1"/>
</dbReference>
<dbReference type="PANTHER" id="PTHR48090">
    <property type="entry name" value="UNDECAPRENYL-PHOSPHATE 4-DEOXY-4-FORMAMIDO-L-ARABINOSE TRANSFERASE-RELATED"/>
    <property type="match status" value="1"/>
</dbReference>
<evidence type="ECO:0000259" key="8">
    <source>
        <dbReference type="Pfam" id="PF00535"/>
    </source>
</evidence>
<keyword evidence="3 9" id="KW-0808">Transferase</keyword>
<feature type="transmembrane region" description="Helical" evidence="7">
    <location>
        <begin position="250"/>
        <end position="271"/>
    </location>
</feature>
<evidence type="ECO:0000256" key="5">
    <source>
        <dbReference type="ARBA" id="ARBA00022989"/>
    </source>
</evidence>
<dbReference type="InterPro" id="IPR050256">
    <property type="entry name" value="Glycosyltransferase_2"/>
</dbReference>
<feature type="transmembrane region" description="Helical" evidence="7">
    <location>
        <begin position="283"/>
        <end position="308"/>
    </location>
</feature>
<keyword evidence="5 7" id="KW-1133">Transmembrane helix</keyword>
<evidence type="ECO:0000256" key="7">
    <source>
        <dbReference type="SAM" id="Phobius"/>
    </source>
</evidence>
<proteinExistence type="predicted"/>
<evidence type="ECO:0000256" key="3">
    <source>
        <dbReference type="ARBA" id="ARBA00022679"/>
    </source>
</evidence>
<keyword evidence="10" id="KW-1185">Reference proteome</keyword>
<keyword evidence="2" id="KW-0328">Glycosyltransferase</keyword>
<evidence type="ECO:0000313" key="10">
    <source>
        <dbReference type="Proteomes" id="UP000535415"/>
    </source>
</evidence>
<feature type="domain" description="Glycosyltransferase 2-like" evidence="8">
    <location>
        <begin position="25"/>
        <end position="187"/>
    </location>
</feature>
<gene>
    <name evidence="9" type="ORF">FHS72_003353</name>
</gene>
<comment type="subcellular location">
    <subcellularLocation>
        <location evidence="1">Membrane</location>
        <topology evidence="1">Multi-pass membrane protein</topology>
    </subcellularLocation>
</comment>
<keyword evidence="6 7" id="KW-0472">Membrane</keyword>
<comment type="caution">
    <text evidence="9">The sequence shown here is derived from an EMBL/GenBank/DDBJ whole genome shotgun (WGS) entry which is preliminary data.</text>
</comment>
<dbReference type="Proteomes" id="UP000535415">
    <property type="component" value="Unassembled WGS sequence"/>
</dbReference>
<sequence length="331" mass="37165">MSIVKLDLPANSAVVDRPKKVVLTLIVPVYNEQAAIGPFLDEMARISAQMAPAVQTDILFVNDGSRDGTEFTIRSYMQANPRIQLVNLSRNFGKEAALCAGLDHADGDAVIPIDVDLQDEPSIIPEMVAKWRNGAEVVNARRTDRSSDSWAKRTTATAFYRVFNYLSDYPMPSDVGDFRLLDRQVVDVLRTLGERTRLNKTLFNWVGFKAEEVTFERKVRSEGQSKMNFWRLWNMALDGIIGSTTKPLRMWTYIGTILGLMSLLYATYVFFSTLMFGVDVPGYASLILLTLTFGGLNLFAIGILGEYIGRILTEVRERPMYVIHSIHGTSE</sequence>